<evidence type="ECO:0000256" key="5">
    <source>
        <dbReference type="ARBA" id="ARBA00023040"/>
    </source>
</evidence>
<dbReference type="AlphaFoldDB" id="A0A0M4F4U0"/>
<dbReference type="Gene3D" id="1.20.1070.10">
    <property type="entry name" value="Rhodopsin 7-helix transmembrane proteins"/>
    <property type="match status" value="1"/>
</dbReference>
<keyword evidence="7 9" id="KW-0675">Receptor</keyword>
<evidence type="ECO:0000256" key="8">
    <source>
        <dbReference type="ARBA" id="ARBA00023224"/>
    </source>
</evidence>
<evidence type="ECO:0000256" key="4">
    <source>
        <dbReference type="ARBA" id="ARBA00022989"/>
    </source>
</evidence>
<gene>
    <name evidence="12" type="ORF">Dbus_chr3Rg1587</name>
</gene>
<dbReference type="EMBL" id="CP012526">
    <property type="protein sequence ID" value="ALC46837.1"/>
    <property type="molecule type" value="Genomic_DNA"/>
</dbReference>
<evidence type="ECO:0000256" key="10">
    <source>
        <dbReference type="SAM" id="Phobius"/>
    </source>
</evidence>
<dbReference type="SMR" id="A0A0M4F4U0"/>
<dbReference type="Pfam" id="PF00001">
    <property type="entry name" value="7tm_1"/>
    <property type="match status" value="1"/>
</dbReference>
<dbReference type="CDD" id="cd15203">
    <property type="entry name" value="7tmA_NPYR-like"/>
    <property type="match status" value="1"/>
</dbReference>
<dbReference type="PANTHER" id="PTHR24235:SF30">
    <property type="entry name" value="NEUROPEPTIDE F RECEPTOR"/>
    <property type="match status" value="1"/>
</dbReference>
<evidence type="ECO:0000256" key="3">
    <source>
        <dbReference type="ARBA" id="ARBA00022692"/>
    </source>
</evidence>
<accession>A0A0M4F4U0</accession>
<keyword evidence="6 10" id="KW-0472">Membrane</keyword>
<dbReference type="SUPFAM" id="SSF81321">
    <property type="entry name" value="Family A G protein-coupled receptor-like"/>
    <property type="match status" value="1"/>
</dbReference>
<dbReference type="PROSITE" id="PS00237">
    <property type="entry name" value="G_PROTEIN_RECEP_F1_1"/>
    <property type="match status" value="1"/>
</dbReference>
<dbReference type="InterPro" id="IPR000276">
    <property type="entry name" value="GPCR_Rhodpsn"/>
</dbReference>
<keyword evidence="3 9" id="KW-0812">Transmembrane</keyword>
<feature type="non-terminal residue" evidence="12">
    <location>
        <position position="1"/>
    </location>
</feature>
<dbReference type="GO" id="GO:0004983">
    <property type="term" value="F:neuropeptide Y receptor activity"/>
    <property type="evidence" value="ECO:0007669"/>
    <property type="project" value="InterPro"/>
</dbReference>
<feature type="transmembrane region" description="Helical" evidence="10">
    <location>
        <begin position="128"/>
        <end position="148"/>
    </location>
</feature>
<dbReference type="OMA" id="RMKRTNR"/>
<dbReference type="PANTHER" id="PTHR24235">
    <property type="entry name" value="NEUROPEPTIDE Y RECEPTOR"/>
    <property type="match status" value="1"/>
</dbReference>
<feature type="transmembrane region" description="Helical" evidence="10">
    <location>
        <begin position="201"/>
        <end position="228"/>
    </location>
</feature>
<feature type="transmembrane region" description="Helical" evidence="10">
    <location>
        <begin position="320"/>
        <end position="342"/>
    </location>
</feature>
<keyword evidence="13" id="KW-1185">Reference proteome</keyword>
<name>A0A0M4F4U0_DROBS</name>
<protein>
    <submittedName>
        <fullName evidence="12">NPFR1</fullName>
    </submittedName>
</protein>
<reference evidence="12 13" key="1">
    <citation type="submission" date="2015-08" db="EMBL/GenBank/DDBJ databases">
        <title>Ancestral chromatin configuration constrains chromatin evolution on differentiating sex chromosomes in Drosophila.</title>
        <authorList>
            <person name="Zhou Q."/>
            <person name="Bachtrog D."/>
        </authorList>
    </citation>
    <scope>NUCLEOTIDE SEQUENCE [LARGE SCALE GENOMIC DNA]</scope>
    <source>
        <tissue evidence="12">Whole larvae</tissue>
    </source>
</reference>
<evidence type="ECO:0000256" key="7">
    <source>
        <dbReference type="ARBA" id="ARBA00023170"/>
    </source>
</evidence>
<proteinExistence type="inferred from homology"/>
<evidence type="ECO:0000256" key="9">
    <source>
        <dbReference type="RuleBase" id="RU000688"/>
    </source>
</evidence>
<dbReference type="OrthoDB" id="9046662at2759"/>
<feature type="transmembrane region" description="Helical" evidence="10">
    <location>
        <begin position="89"/>
        <end position="116"/>
    </location>
</feature>
<feature type="domain" description="G-protein coupled receptors family 1 profile" evidence="11">
    <location>
        <begin position="107"/>
        <end position="375"/>
    </location>
</feature>
<dbReference type="Proteomes" id="UP000494163">
    <property type="component" value="Chromosome 3R"/>
</dbReference>
<dbReference type="SMART" id="SM01381">
    <property type="entry name" value="7TM_GPCR_Srsx"/>
    <property type="match status" value="1"/>
</dbReference>
<dbReference type="PROSITE" id="PS50262">
    <property type="entry name" value="G_PROTEIN_RECEP_F1_2"/>
    <property type="match status" value="1"/>
</dbReference>
<evidence type="ECO:0000256" key="2">
    <source>
        <dbReference type="ARBA" id="ARBA00010663"/>
    </source>
</evidence>
<dbReference type="PRINTS" id="PR01012">
    <property type="entry name" value="NRPEPTIDEYR"/>
</dbReference>
<dbReference type="PRINTS" id="PR00237">
    <property type="entry name" value="GPCRRHODOPSN"/>
</dbReference>
<feature type="transmembrane region" description="Helical" evidence="10">
    <location>
        <begin position="263"/>
        <end position="286"/>
    </location>
</feature>
<comment type="similarity">
    <text evidence="2 9">Belongs to the G-protein coupled receptor 1 family.</text>
</comment>
<feature type="transmembrane region" description="Helical" evidence="10">
    <location>
        <begin position="354"/>
        <end position="378"/>
    </location>
</feature>
<keyword evidence="4 10" id="KW-1133">Transmembrane helix</keyword>
<dbReference type="InterPro" id="IPR000611">
    <property type="entry name" value="NPY_rcpt"/>
</dbReference>
<evidence type="ECO:0000313" key="13">
    <source>
        <dbReference type="Proteomes" id="UP000494163"/>
    </source>
</evidence>
<evidence type="ECO:0000256" key="6">
    <source>
        <dbReference type="ARBA" id="ARBA00023136"/>
    </source>
</evidence>
<dbReference type="GO" id="GO:0016020">
    <property type="term" value="C:membrane"/>
    <property type="evidence" value="ECO:0007669"/>
    <property type="project" value="UniProtKB-SubCell"/>
</dbReference>
<evidence type="ECO:0000259" key="11">
    <source>
        <dbReference type="PROSITE" id="PS50262"/>
    </source>
</evidence>
<dbReference type="FunFam" id="1.20.1070.10:FF:000373">
    <property type="entry name" value="Neuropeptide F receptor"/>
    <property type="match status" value="1"/>
</dbReference>
<evidence type="ECO:0000313" key="12">
    <source>
        <dbReference type="EMBL" id="ALC46837.1"/>
    </source>
</evidence>
<feature type="transmembrane region" description="Helical" evidence="10">
    <location>
        <begin position="168"/>
        <end position="189"/>
    </location>
</feature>
<organism evidence="12 13">
    <name type="scientific">Drosophila busckii</name>
    <name type="common">Fruit fly</name>
    <dbReference type="NCBI Taxonomy" id="30019"/>
    <lineage>
        <taxon>Eukaryota</taxon>
        <taxon>Metazoa</taxon>
        <taxon>Ecdysozoa</taxon>
        <taxon>Arthropoda</taxon>
        <taxon>Hexapoda</taxon>
        <taxon>Insecta</taxon>
        <taxon>Pterygota</taxon>
        <taxon>Neoptera</taxon>
        <taxon>Endopterygota</taxon>
        <taxon>Diptera</taxon>
        <taxon>Brachycera</taxon>
        <taxon>Muscomorpha</taxon>
        <taxon>Ephydroidea</taxon>
        <taxon>Drosophilidae</taxon>
        <taxon>Drosophila</taxon>
    </lineage>
</organism>
<comment type="subcellular location">
    <subcellularLocation>
        <location evidence="1">Membrane</location>
        <topology evidence="1">Multi-pass membrane protein</topology>
    </subcellularLocation>
</comment>
<evidence type="ECO:0000256" key="1">
    <source>
        <dbReference type="ARBA" id="ARBA00004141"/>
    </source>
</evidence>
<keyword evidence="5 9" id="KW-0297">G-protein coupled receptor</keyword>
<sequence length="499" mass="56137">INDLNRSTYLPLDEADDSSERFRAYWKDNKLDLLEERRELNLLLSKRLPDGTNDTILGNGSFNASYFPPEMGPEFIKQFLHNRAIESPWYQLLIGMYIALIVFGAIGNTMVVIAVLRKPMMRTARNLFILNLAVSDLLLCLVTMPLTLMEIISKFWPYGSCAMLCKTIAMLQALSIFVSTISITAIAFDRYQVIVYPTRDSLQFVGAVVILVGIWLLALLLASPMWIYKQLINKEMPPLLQEFGVPETISYCIEDWPVRQGRLYFSIFSLCVQYLVPILIVSVAYFGIYNKLKSRITVTVQSSSQRKVERGRRMARTNRLLISIAIIFGVSWLPLNFFNLYADMHGLAFTQGRQIAYAICHMIGMSSACSNPLLYGWLNDNFRKEFLEILCRSHESINVDLHTNTTGSNLKIVQPRHRRKQGADLSKGELKLLGKSTACGATTDGDGEVDADGIVSMATTEFNTGHNGHNGMRSALTESVVSTEIPLANANEKSVLMPR</sequence>
<dbReference type="InterPro" id="IPR017452">
    <property type="entry name" value="GPCR_Rhodpsn_7TM"/>
</dbReference>
<keyword evidence="8 9" id="KW-0807">Transducer</keyword>
<dbReference type="STRING" id="30019.A0A0M4F4U0"/>